<dbReference type="InterPro" id="IPR018220">
    <property type="entry name" value="Adenylosuccin_syn_GTP-bd"/>
</dbReference>
<feature type="binding site" evidence="8">
    <location>
        <begin position="40"/>
        <end position="42"/>
    </location>
    <ligand>
        <name>GTP</name>
        <dbReference type="ChEBI" id="CHEBI:37565"/>
    </ligand>
</feature>
<dbReference type="Pfam" id="PF00709">
    <property type="entry name" value="Adenylsucc_synt"/>
    <property type="match status" value="2"/>
</dbReference>
<feature type="binding site" description="in other chain" evidence="8">
    <location>
        <begin position="38"/>
        <end position="41"/>
    </location>
    <ligand>
        <name>IMP</name>
        <dbReference type="ChEBI" id="CHEBI:58053"/>
        <note>ligand shared between dimeric partners</note>
    </ligand>
</feature>
<dbReference type="Proteomes" id="UP000244093">
    <property type="component" value="Unassembled WGS sequence"/>
</dbReference>
<feature type="binding site" evidence="8">
    <location>
        <position position="136"/>
    </location>
    <ligand>
        <name>IMP</name>
        <dbReference type="ChEBI" id="CHEBI:58053"/>
        <note>ligand shared between dimeric partners</note>
    </ligand>
</feature>
<comment type="subunit">
    <text evidence="8">Homodimer.</text>
</comment>
<dbReference type="InterPro" id="IPR042109">
    <property type="entry name" value="Adenylosuccinate_synth_dom1"/>
</dbReference>
<gene>
    <name evidence="8" type="primary">purA</name>
    <name evidence="11" type="ORF">B7O98_04950</name>
</gene>
<dbReference type="InterPro" id="IPR001114">
    <property type="entry name" value="Adenylosuccinate_synthetase"/>
</dbReference>
<dbReference type="GO" id="GO:0005737">
    <property type="term" value="C:cytoplasm"/>
    <property type="evidence" value="ECO:0007669"/>
    <property type="project" value="UniProtKB-SubCell"/>
</dbReference>
<organism evidence="11 12">
    <name type="scientific">Zestosphaera tikiterensis</name>
    <dbReference type="NCBI Taxonomy" id="1973259"/>
    <lineage>
        <taxon>Archaea</taxon>
        <taxon>Thermoproteota</taxon>
        <taxon>Thermoprotei</taxon>
        <taxon>Desulfurococcales</taxon>
        <taxon>Desulfurococcaceae</taxon>
        <taxon>Zestosphaera</taxon>
    </lineage>
</organism>
<dbReference type="AlphaFoldDB" id="A0A2R7Y5K2"/>
<feature type="binding site" evidence="8">
    <location>
        <begin position="11"/>
        <end position="17"/>
    </location>
    <ligand>
        <name>GTP</name>
        <dbReference type="ChEBI" id="CHEBI:37565"/>
    </ligand>
</feature>
<dbReference type="GO" id="GO:0006614">
    <property type="term" value="P:SRP-dependent cotranslational protein targeting to membrane"/>
    <property type="evidence" value="ECO:0007669"/>
    <property type="project" value="InterPro"/>
</dbReference>
<feature type="binding site" evidence="8">
    <location>
        <begin position="279"/>
        <end position="281"/>
    </location>
    <ligand>
        <name>GTP</name>
        <dbReference type="ChEBI" id="CHEBI:37565"/>
    </ligand>
</feature>
<keyword evidence="1 8" id="KW-0963">Cytoplasm</keyword>
<dbReference type="GO" id="GO:0004019">
    <property type="term" value="F:adenylosuccinate synthase activity"/>
    <property type="evidence" value="ECO:0007669"/>
    <property type="project" value="UniProtKB-UniRule"/>
</dbReference>
<reference evidence="11 12" key="1">
    <citation type="journal article" date="2018" name="Syst. Appl. Microbiol.">
        <title>A new symbiotic nanoarchaeote (Candidatus Nanoclepta minutus) and its host (Zestosphaera tikiterensis gen. nov., sp. nov.) from a New Zealand hot spring.</title>
        <authorList>
            <person name="St John E."/>
            <person name="Liu Y."/>
            <person name="Podar M."/>
            <person name="Stott M.B."/>
            <person name="Meneghin J."/>
            <person name="Chen Z."/>
            <person name="Lagutin K."/>
            <person name="Mitchell K."/>
            <person name="Reysenbach A.L."/>
        </authorList>
    </citation>
    <scope>NUCLEOTIDE SEQUENCE [LARGE SCALE GENOMIC DNA]</scope>
    <source>
        <strain evidence="11">NZ3</strain>
    </source>
</reference>
<dbReference type="GO" id="GO:0005525">
    <property type="term" value="F:GTP binding"/>
    <property type="evidence" value="ECO:0007669"/>
    <property type="project" value="UniProtKB-UniRule"/>
</dbReference>
<evidence type="ECO:0000256" key="2">
    <source>
        <dbReference type="ARBA" id="ARBA00022598"/>
    </source>
</evidence>
<evidence type="ECO:0000256" key="1">
    <source>
        <dbReference type="ARBA" id="ARBA00022490"/>
    </source>
</evidence>
<comment type="cofactor">
    <cofactor evidence="8">
        <name>Mg(2+)</name>
        <dbReference type="ChEBI" id="CHEBI:18420"/>
    </cofactor>
    <text evidence="8">Binds 1 Mg(2+) ion per subunit.</text>
</comment>
<comment type="caution">
    <text evidence="11">The sequence shown here is derived from an EMBL/GenBank/DDBJ whole genome shotgun (WGS) entry which is preliminary data.</text>
</comment>
<comment type="pathway">
    <text evidence="8 9">Purine metabolism; AMP biosynthesis via de novo pathway; AMP from IMP: step 1/2.</text>
</comment>
<feature type="binding site" description="in other chain" evidence="8">
    <location>
        <position position="122"/>
    </location>
    <ligand>
        <name>IMP</name>
        <dbReference type="ChEBI" id="CHEBI:58053"/>
        <note>ligand shared between dimeric partners</note>
    </ligand>
</feature>
<dbReference type="PANTHER" id="PTHR11846">
    <property type="entry name" value="ADENYLOSUCCINATE SYNTHETASE"/>
    <property type="match status" value="1"/>
</dbReference>
<proteinExistence type="inferred from homology"/>
<evidence type="ECO:0000313" key="12">
    <source>
        <dbReference type="Proteomes" id="UP000244093"/>
    </source>
</evidence>
<keyword evidence="3 8" id="KW-0479">Metal-binding</keyword>
<feature type="binding site" evidence="8">
    <location>
        <position position="253"/>
    </location>
    <ligand>
        <name>GTP</name>
        <dbReference type="ChEBI" id="CHEBI:37565"/>
    </ligand>
</feature>
<protein>
    <recommendedName>
        <fullName evidence="8 9">Adenylosuccinate synthetase</fullName>
        <shortName evidence="8">AMPSase</shortName>
        <shortName evidence="8">AdSS</shortName>
        <ecNumber evidence="8 9">6.3.4.4</ecNumber>
    </recommendedName>
    <alternativeName>
        <fullName evidence="8">IMP--aspartate ligase</fullName>
    </alternativeName>
</protein>
<dbReference type="SMART" id="SM00788">
    <property type="entry name" value="Adenylsucc_synt"/>
    <property type="match status" value="1"/>
</dbReference>
<feature type="binding site" description="in other chain" evidence="8">
    <location>
        <position position="251"/>
    </location>
    <ligand>
        <name>IMP</name>
        <dbReference type="ChEBI" id="CHEBI:58053"/>
        <note>ligand shared between dimeric partners</note>
    </ligand>
</feature>
<feature type="binding site" evidence="8">
    <location>
        <begin position="247"/>
        <end position="253"/>
    </location>
    <ligand>
        <name>substrate</name>
    </ligand>
</feature>
<comment type="subcellular location">
    <subcellularLocation>
        <location evidence="8">Cytoplasm</location>
    </subcellularLocation>
</comment>
<evidence type="ECO:0000256" key="7">
    <source>
        <dbReference type="ARBA" id="ARBA00023134"/>
    </source>
</evidence>
<dbReference type="Gene3D" id="3.40.440.10">
    <property type="entry name" value="Adenylosuccinate Synthetase, subunit A, domain 1"/>
    <property type="match status" value="2"/>
</dbReference>
<keyword evidence="5 8" id="KW-0658">Purine biosynthesis</keyword>
<dbReference type="NCBIfam" id="NF003295">
    <property type="entry name" value="PRK04293.1"/>
    <property type="match status" value="1"/>
</dbReference>
<dbReference type="GO" id="GO:0046040">
    <property type="term" value="P:IMP metabolic process"/>
    <property type="evidence" value="ECO:0007669"/>
    <property type="project" value="TreeGrafter"/>
</dbReference>
<comment type="function">
    <text evidence="8">Plays an important role in the de novo pathway of purine nucleotide biosynthesis. Catalyzes the first committed step in the biosynthesis of AMP from IMP.</text>
</comment>
<dbReference type="PROSITE" id="PS00300">
    <property type="entry name" value="SRP54"/>
    <property type="match status" value="1"/>
</dbReference>
<dbReference type="InterPro" id="IPR042111">
    <property type="entry name" value="Adenylosuccinate_synth_dom3"/>
</dbReference>
<dbReference type="HAMAP" id="MF_00011">
    <property type="entry name" value="Adenylosucc_synth"/>
    <property type="match status" value="1"/>
</dbReference>
<accession>A0A2R7Y5K2</accession>
<dbReference type="InterPro" id="IPR000897">
    <property type="entry name" value="SRP54_GTPase_dom"/>
</dbReference>
<feature type="binding site" description="in other chain" evidence="8">
    <location>
        <position position="189"/>
    </location>
    <ligand>
        <name>IMP</name>
        <dbReference type="ChEBI" id="CHEBI:58053"/>
        <note>ligand shared between dimeric partners</note>
    </ligand>
</feature>
<evidence type="ECO:0000256" key="8">
    <source>
        <dbReference type="HAMAP-Rule" id="MF_00011"/>
    </source>
</evidence>
<feature type="domain" description="SRP54-type proteins GTP-binding" evidence="10">
    <location>
        <begin position="314"/>
        <end position="327"/>
    </location>
</feature>
<sequence>MLTVVVGGFFGDEGKGKLVAYLGLADDVVAAVRVGSVNAGHTVVWKGVTYKLRLIPSAFVNSKTKLMIASGALVRKDVFLSEVEALGVRDRVFLDRHAGVIDEEHVIREREDPNLSGRIGSTLQGVGAAMADRVLRRLKLAEDYPELRPYLIDVSEVVNDYVDRGFNVLVEGTQGTFLSLYHGTYPYVTSRDTTSSAVLSEVGLGPKKVDEVVVVFKSFVTRVGEGPLDGELPEEEVIKRGLIERGTVTGRARRVAPFNLELAKKAIVLNSATQVAITKLDWLFPNAYGVKEWGKLPAEARRWVDEIEGALGVPITLIGTGEEVEHVIDRRRELGYL</sequence>
<evidence type="ECO:0000256" key="9">
    <source>
        <dbReference type="RuleBase" id="RU000520"/>
    </source>
</evidence>
<evidence type="ECO:0000256" key="4">
    <source>
        <dbReference type="ARBA" id="ARBA00022741"/>
    </source>
</evidence>
<feature type="binding site" description="in other chain" evidence="8">
    <location>
        <begin position="12"/>
        <end position="15"/>
    </location>
    <ligand>
        <name>IMP</name>
        <dbReference type="ChEBI" id="CHEBI:58053"/>
        <note>ligand shared between dimeric partners</note>
    </ligand>
</feature>
<dbReference type="PANTHER" id="PTHR11846:SF0">
    <property type="entry name" value="ADENYLOSUCCINATE SYNTHETASE"/>
    <property type="match status" value="1"/>
</dbReference>
<comment type="catalytic activity">
    <reaction evidence="8 9">
        <text>IMP + L-aspartate + GTP = N(6)-(1,2-dicarboxyethyl)-AMP + GDP + phosphate + 2 H(+)</text>
        <dbReference type="Rhea" id="RHEA:15753"/>
        <dbReference type="ChEBI" id="CHEBI:15378"/>
        <dbReference type="ChEBI" id="CHEBI:29991"/>
        <dbReference type="ChEBI" id="CHEBI:37565"/>
        <dbReference type="ChEBI" id="CHEBI:43474"/>
        <dbReference type="ChEBI" id="CHEBI:57567"/>
        <dbReference type="ChEBI" id="CHEBI:58053"/>
        <dbReference type="ChEBI" id="CHEBI:58189"/>
        <dbReference type="EC" id="6.3.4.4"/>
    </reaction>
</comment>
<dbReference type="Gene3D" id="3.90.170.10">
    <property type="entry name" value="Adenylosuccinate Synthetase, subunit A, domain 3"/>
    <property type="match status" value="2"/>
</dbReference>
<dbReference type="FunFam" id="3.40.440.10:FF:000007">
    <property type="entry name" value="Adenylosuccinate synthetase"/>
    <property type="match status" value="1"/>
</dbReference>
<feature type="binding site" evidence="8">
    <location>
        <position position="12"/>
    </location>
    <ligand>
        <name>Mg(2+)</name>
        <dbReference type="ChEBI" id="CHEBI:18420"/>
    </ligand>
</feature>
<feature type="active site" description="Proton acceptor" evidence="8">
    <location>
        <position position="12"/>
    </location>
</feature>
<dbReference type="UniPathway" id="UPA00075">
    <property type="reaction ID" value="UER00335"/>
</dbReference>
<feature type="binding site" evidence="8">
    <location>
        <position position="40"/>
    </location>
    <ligand>
        <name>Mg(2+)</name>
        <dbReference type="ChEBI" id="CHEBI:18420"/>
    </ligand>
</feature>
<feature type="active site" description="Proton donor" evidence="8">
    <location>
        <position position="41"/>
    </location>
</feature>
<keyword evidence="6 8" id="KW-0460">Magnesium</keyword>
<feature type="binding site" description="in other chain" evidence="8">
    <location>
        <position position="174"/>
    </location>
    <ligand>
        <name>IMP</name>
        <dbReference type="ChEBI" id="CHEBI:58053"/>
        <note>ligand shared between dimeric partners</note>
    </ligand>
</feature>
<dbReference type="InterPro" id="IPR027417">
    <property type="entry name" value="P-loop_NTPase"/>
</dbReference>
<keyword evidence="2 8" id="KW-0436">Ligase</keyword>
<dbReference type="PROSITE" id="PS01266">
    <property type="entry name" value="ADENYLOSUCCIN_SYN_1"/>
    <property type="match status" value="1"/>
</dbReference>
<evidence type="ECO:0000256" key="3">
    <source>
        <dbReference type="ARBA" id="ARBA00022723"/>
    </source>
</evidence>
<evidence type="ECO:0000313" key="11">
    <source>
        <dbReference type="EMBL" id="PUA32794.1"/>
    </source>
</evidence>
<dbReference type="GO" id="GO:0000287">
    <property type="term" value="F:magnesium ion binding"/>
    <property type="evidence" value="ECO:0007669"/>
    <property type="project" value="UniProtKB-UniRule"/>
</dbReference>
<dbReference type="EC" id="6.3.4.4" evidence="8 9"/>
<feature type="binding site" evidence="8">
    <location>
        <begin position="319"/>
        <end position="321"/>
    </location>
    <ligand>
        <name>GTP</name>
        <dbReference type="ChEBI" id="CHEBI:37565"/>
    </ligand>
</feature>
<name>A0A2R7Y5K2_9CREN</name>
<evidence type="ECO:0000256" key="5">
    <source>
        <dbReference type="ARBA" id="ARBA00022755"/>
    </source>
</evidence>
<keyword evidence="4 8" id="KW-0547">Nucleotide-binding</keyword>
<keyword evidence="7 8" id="KW-0342">GTP-binding</keyword>
<dbReference type="EMBL" id="NBVN01000003">
    <property type="protein sequence ID" value="PUA32794.1"/>
    <property type="molecule type" value="Genomic_DNA"/>
</dbReference>
<dbReference type="GO" id="GO:0044208">
    <property type="term" value="P:'de novo' AMP biosynthetic process"/>
    <property type="evidence" value="ECO:0007669"/>
    <property type="project" value="UniProtKB-UniRule"/>
</dbReference>
<comment type="similarity">
    <text evidence="8 9">Belongs to the adenylosuccinate synthetase family.</text>
</comment>
<evidence type="ECO:0000256" key="6">
    <source>
        <dbReference type="ARBA" id="ARBA00022842"/>
    </source>
</evidence>
<dbReference type="SUPFAM" id="SSF52540">
    <property type="entry name" value="P-loop containing nucleoside triphosphate hydrolases"/>
    <property type="match status" value="1"/>
</dbReference>
<evidence type="ECO:0000259" key="10">
    <source>
        <dbReference type="PROSITE" id="PS00300"/>
    </source>
</evidence>